<evidence type="ECO:0000313" key="4">
    <source>
        <dbReference type="Proteomes" id="UP000070352"/>
    </source>
</evidence>
<sequence>MSLQTGMYYVLKVERESPFGYFLSDGTEDVLLHFSETNQQKFELGDQIEVFLYNDHKGRIAATLHTPKIVMGEIGFLTVDGYETRMGFFLDNGISKQVLLPISELPEEKKIWPKPGDQLLVKLVHDKQKRLLAHLVDDEQEIKSFIDQQLDGHLPDPIKQTQFVKGIVLRHISVGAHVYLENHQIGFLHRMEQIHELRLGENVQVRLTFVRDDGRVNLSMKPLKQTSRIEDADRILEVLHERGGAMPYWDKTPPDILQKKFNLSKAAFKRALGKLMKDGVIYQEEGWTYLKNRDEL</sequence>
<dbReference type="InterPro" id="IPR040764">
    <property type="entry name" value="CvfB_WH"/>
</dbReference>
<dbReference type="STRING" id="1413211.U473_03275"/>
<dbReference type="PANTHER" id="PTHR37296:SF1">
    <property type="entry name" value="CONSERVED VIRULENCE FACTOR B"/>
    <property type="match status" value="1"/>
</dbReference>
<dbReference type="InterPro" id="IPR048587">
    <property type="entry name" value="CvfB_S1_3rd"/>
</dbReference>
<dbReference type="Pfam" id="PF17783">
    <property type="entry name" value="WHD_CvfB"/>
    <property type="match status" value="1"/>
</dbReference>
<comment type="caution">
    <text evidence="3">The sequence shown here is derived from an EMBL/GenBank/DDBJ whole genome shotgun (WGS) entry which is preliminary data.</text>
</comment>
<reference evidence="3 4" key="1">
    <citation type="submission" date="2016-02" db="EMBL/GenBank/DDBJ databases">
        <title>Draft Genome for Tepidibacillus decaturensis nov. sp. Strain Z9, an Anaerobic, Moderately Thermophilic and Heterotrophic Bacterium from Deep Subsurface of the Illinois Basin, USA.</title>
        <authorList>
            <person name="Dong Y."/>
            <person name="Chang J.Y."/>
            <person name="Sanford R."/>
            <person name="Fouke B.W."/>
        </authorList>
    </citation>
    <scope>NUCLEOTIDE SEQUENCE [LARGE SCALE GENOMIC DNA]</scope>
    <source>
        <strain evidence="3 4">Z9</strain>
    </source>
</reference>
<protein>
    <recommendedName>
        <fullName evidence="2">S1 motif domain-containing protein</fullName>
    </recommendedName>
</protein>
<feature type="domain" description="S1 motif" evidence="2">
    <location>
        <begin position="161"/>
        <end position="221"/>
    </location>
</feature>
<dbReference type="Gene3D" id="1.10.10.10">
    <property type="entry name" value="Winged helix-like DNA-binding domain superfamily/Winged helix DNA-binding domain"/>
    <property type="match status" value="1"/>
</dbReference>
<keyword evidence="4" id="KW-1185">Reference proteome</keyword>
<comment type="similarity">
    <text evidence="1">Belongs to the CvfB family.</text>
</comment>
<dbReference type="InterPro" id="IPR014464">
    <property type="entry name" value="CvfB_fam"/>
</dbReference>
<proteinExistence type="inferred from homology"/>
<dbReference type="Pfam" id="PF21191">
    <property type="entry name" value="CvfB_1st"/>
    <property type="match status" value="1"/>
</dbReference>
<dbReference type="Pfam" id="PF13509">
    <property type="entry name" value="S1_2"/>
    <property type="match status" value="1"/>
</dbReference>
<dbReference type="Proteomes" id="UP000070352">
    <property type="component" value="Unassembled WGS sequence"/>
</dbReference>
<dbReference type="PIRSF" id="PIRSF012524">
    <property type="entry name" value="YitL_S1"/>
    <property type="match status" value="1"/>
</dbReference>
<evidence type="ECO:0000256" key="1">
    <source>
        <dbReference type="PIRNR" id="PIRNR012524"/>
    </source>
</evidence>
<dbReference type="AlphaFoldDB" id="A0A135L2H9"/>
<dbReference type="InterPro" id="IPR003029">
    <property type="entry name" value="S1_domain"/>
</dbReference>
<dbReference type="Gene3D" id="2.40.50.140">
    <property type="entry name" value="Nucleic acid-binding proteins"/>
    <property type="match status" value="3"/>
</dbReference>
<dbReference type="PROSITE" id="PS50126">
    <property type="entry name" value="S1"/>
    <property type="match status" value="1"/>
</dbReference>
<dbReference type="InterPro" id="IPR012340">
    <property type="entry name" value="NA-bd_OB-fold"/>
</dbReference>
<dbReference type="InterPro" id="IPR048588">
    <property type="entry name" value="CvfB_S1_2nd"/>
</dbReference>
<dbReference type="RefSeq" id="WP_068723280.1">
    <property type="nucleotide sequence ID" value="NZ_LSKU01000001.1"/>
</dbReference>
<dbReference type="EMBL" id="LSKU01000001">
    <property type="protein sequence ID" value="KXG43150.1"/>
    <property type="molecule type" value="Genomic_DNA"/>
</dbReference>
<dbReference type="GO" id="GO:0003676">
    <property type="term" value="F:nucleic acid binding"/>
    <property type="evidence" value="ECO:0007669"/>
    <property type="project" value="InterPro"/>
</dbReference>
<name>A0A135L2H9_9BACI</name>
<dbReference type="OrthoDB" id="9801597at2"/>
<organism evidence="3 4">
    <name type="scientific">Tepidibacillus decaturensis</name>
    <dbReference type="NCBI Taxonomy" id="1413211"/>
    <lineage>
        <taxon>Bacteria</taxon>
        <taxon>Bacillati</taxon>
        <taxon>Bacillota</taxon>
        <taxon>Bacilli</taxon>
        <taxon>Bacillales</taxon>
        <taxon>Bacillaceae</taxon>
        <taxon>Tepidibacillus</taxon>
    </lineage>
</organism>
<evidence type="ECO:0000259" key="2">
    <source>
        <dbReference type="PROSITE" id="PS50126"/>
    </source>
</evidence>
<dbReference type="SMART" id="SM00316">
    <property type="entry name" value="S1"/>
    <property type="match status" value="3"/>
</dbReference>
<dbReference type="PANTHER" id="PTHR37296">
    <property type="entry name" value="CONSERVED VIRULENCE FACTOR B"/>
    <property type="match status" value="1"/>
</dbReference>
<gene>
    <name evidence="3" type="ORF">U473_03275</name>
</gene>
<dbReference type="InterPro" id="IPR039566">
    <property type="entry name" value="CvfB_S1_st"/>
</dbReference>
<dbReference type="SUPFAM" id="SSF50249">
    <property type="entry name" value="Nucleic acid-binding proteins"/>
    <property type="match status" value="1"/>
</dbReference>
<evidence type="ECO:0000313" key="3">
    <source>
        <dbReference type="EMBL" id="KXG43150.1"/>
    </source>
</evidence>
<dbReference type="Pfam" id="PF21543">
    <property type="entry name" value="CvfB_2nd"/>
    <property type="match status" value="1"/>
</dbReference>
<accession>A0A135L2H9</accession>
<dbReference type="InterPro" id="IPR036388">
    <property type="entry name" value="WH-like_DNA-bd_sf"/>
</dbReference>